<dbReference type="CDD" id="cd08236">
    <property type="entry name" value="sugar_DH"/>
    <property type="match status" value="1"/>
</dbReference>
<evidence type="ECO:0000256" key="1">
    <source>
        <dbReference type="ARBA" id="ARBA00022723"/>
    </source>
</evidence>
<protein>
    <submittedName>
        <fullName evidence="6">Galactitol-1-phosphate 5-dehydrogenase</fullName>
    </submittedName>
</protein>
<organism evidence="6 7">
    <name type="scientific">Oceanobacillus aidingensis</name>
    <dbReference type="NCBI Taxonomy" id="645964"/>
    <lineage>
        <taxon>Bacteria</taxon>
        <taxon>Bacillati</taxon>
        <taxon>Bacillota</taxon>
        <taxon>Bacilli</taxon>
        <taxon>Bacillales</taxon>
        <taxon>Bacillaceae</taxon>
        <taxon>Oceanobacillus</taxon>
    </lineage>
</organism>
<dbReference type="PANTHER" id="PTHR43401">
    <property type="entry name" value="L-THREONINE 3-DEHYDROGENASE"/>
    <property type="match status" value="1"/>
</dbReference>
<evidence type="ECO:0000256" key="3">
    <source>
        <dbReference type="ARBA" id="ARBA00023002"/>
    </source>
</evidence>
<comment type="similarity">
    <text evidence="4">Belongs to the zinc-containing alcohol dehydrogenase family.</text>
</comment>
<dbReference type="PROSITE" id="PS00059">
    <property type="entry name" value="ADH_ZINC"/>
    <property type="match status" value="1"/>
</dbReference>
<accession>A0ABV9JX48</accession>
<dbReference type="Pfam" id="PF08240">
    <property type="entry name" value="ADH_N"/>
    <property type="match status" value="1"/>
</dbReference>
<dbReference type="SUPFAM" id="SSF50129">
    <property type="entry name" value="GroES-like"/>
    <property type="match status" value="1"/>
</dbReference>
<dbReference type="EMBL" id="JBHSFT010000012">
    <property type="protein sequence ID" value="MFC4662261.1"/>
    <property type="molecule type" value="Genomic_DNA"/>
</dbReference>
<sequence length="345" mass="37528">MKALVLESKANFSVKDMEIPVIKPNQVLVKVAYVGICGSDLARYFDGKVHHYPTILGHEFSGVITETGSEVQGLNEGDRVAVAPLVPCEQCSSCASGHPALCENYSFIGSREQGAMAEYVAVNAKNILTLPDEITDQEAALIEPLTVAIHGIEKVDIHAGASAVVFGAGTIGMMSLLALQAKGAGEITVIDIDNAKLEMAKALGATVIVNSLEVDLDDYFKENQRPEIVVETAGVPQTQVQSLSVVEKLGQVVYVGTAKKEITFPADVFERILRAELKVYGSWMSYSAPFPGFEWTAALQYMKDGKIDVKALIHEVNPLEVKEEPFQKMIDPDNHSIKFLYDVRQ</sequence>
<evidence type="ECO:0000259" key="5">
    <source>
        <dbReference type="SMART" id="SM00829"/>
    </source>
</evidence>
<dbReference type="InterPro" id="IPR020843">
    <property type="entry name" value="ER"/>
</dbReference>
<evidence type="ECO:0000256" key="2">
    <source>
        <dbReference type="ARBA" id="ARBA00022833"/>
    </source>
</evidence>
<keyword evidence="3" id="KW-0560">Oxidoreductase</keyword>
<dbReference type="SMART" id="SM00829">
    <property type="entry name" value="PKS_ER"/>
    <property type="match status" value="1"/>
</dbReference>
<dbReference type="RefSeq" id="WP_193062784.1">
    <property type="nucleotide sequence ID" value="NZ_JBHSFT010000012.1"/>
</dbReference>
<gene>
    <name evidence="6" type="ORF">ACFO3P_08625</name>
</gene>
<name>A0ABV9JX48_9BACI</name>
<dbReference type="Gene3D" id="3.40.50.720">
    <property type="entry name" value="NAD(P)-binding Rossmann-like Domain"/>
    <property type="match status" value="1"/>
</dbReference>
<dbReference type="InterPro" id="IPR002328">
    <property type="entry name" value="ADH_Zn_CS"/>
</dbReference>
<dbReference type="InterPro" id="IPR013149">
    <property type="entry name" value="ADH-like_C"/>
</dbReference>
<reference evidence="7" key="1">
    <citation type="journal article" date="2019" name="Int. J. Syst. Evol. Microbiol.">
        <title>The Global Catalogue of Microorganisms (GCM) 10K type strain sequencing project: providing services to taxonomists for standard genome sequencing and annotation.</title>
        <authorList>
            <consortium name="The Broad Institute Genomics Platform"/>
            <consortium name="The Broad Institute Genome Sequencing Center for Infectious Disease"/>
            <person name="Wu L."/>
            <person name="Ma J."/>
        </authorList>
    </citation>
    <scope>NUCLEOTIDE SEQUENCE [LARGE SCALE GENOMIC DNA]</scope>
    <source>
        <strain evidence="7">CCUG 37257</strain>
    </source>
</reference>
<dbReference type="SUPFAM" id="SSF51735">
    <property type="entry name" value="NAD(P)-binding Rossmann-fold domains"/>
    <property type="match status" value="1"/>
</dbReference>
<dbReference type="PANTHER" id="PTHR43401:SF2">
    <property type="entry name" value="L-THREONINE 3-DEHYDROGENASE"/>
    <property type="match status" value="1"/>
</dbReference>
<evidence type="ECO:0000313" key="7">
    <source>
        <dbReference type="Proteomes" id="UP001595988"/>
    </source>
</evidence>
<proteinExistence type="inferred from homology"/>
<keyword evidence="7" id="KW-1185">Reference proteome</keyword>
<dbReference type="Pfam" id="PF00107">
    <property type="entry name" value="ADH_zinc_N"/>
    <property type="match status" value="1"/>
</dbReference>
<dbReference type="InterPro" id="IPR036291">
    <property type="entry name" value="NAD(P)-bd_dom_sf"/>
</dbReference>
<dbReference type="Gene3D" id="3.90.180.10">
    <property type="entry name" value="Medium-chain alcohol dehydrogenases, catalytic domain"/>
    <property type="match status" value="1"/>
</dbReference>
<dbReference type="InterPro" id="IPR050129">
    <property type="entry name" value="Zn_alcohol_dh"/>
</dbReference>
<evidence type="ECO:0000313" key="6">
    <source>
        <dbReference type="EMBL" id="MFC4662261.1"/>
    </source>
</evidence>
<keyword evidence="1 4" id="KW-0479">Metal-binding</keyword>
<evidence type="ECO:0000256" key="4">
    <source>
        <dbReference type="RuleBase" id="RU361277"/>
    </source>
</evidence>
<feature type="domain" description="Enoyl reductase (ER)" evidence="5">
    <location>
        <begin position="9"/>
        <end position="313"/>
    </location>
</feature>
<dbReference type="InterPro" id="IPR011032">
    <property type="entry name" value="GroES-like_sf"/>
</dbReference>
<dbReference type="Proteomes" id="UP001595988">
    <property type="component" value="Unassembled WGS sequence"/>
</dbReference>
<comment type="cofactor">
    <cofactor evidence="4">
        <name>Zn(2+)</name>
        <dbReference type="ChEBI" id="CHEBI:29105"/>
    </cofactor>
</comment>
<keyword evidence="2 4" id="KW-0862">Zinc</keyword>
<dbReference type="InterPro" id="IPR013154">
    <property type="entry name" value="ADH-like_N"/>
</dbReference>
<comment type="caution">
    <text evidence="6">The sequence shown here is derived from an EMBL/GenBank/DDBJ whole genome shotgun (WGS) entry which is preliminary data.</text>
</comment>